<keyword evidence="2 9" id="KW-0820">tRNA-binding</keyword>
<keyword evidence="5 9" id="KW-0949">S-adenosyl-L-methionine</keyword>
<evidence type="ECO:0000256" key="5">
    <source>
        <dbReference type="ARBA" id="ARBA00022691"/>
    </source>
</evidence>
<evidence type="ECO:0000256" key="6">
    <source>
        <dbReference type="ARBA" id="ARBA00022694"/>
    </source>
</evidence>
<evidence type="ECO:0000256" key="8">
    <source>
        <dbReference type="ARBA" id="ARBA00023242"/>
    </source>
</evidence>
<evidence type="ECO:0000313" key="11">
    <source>
        <dbReference type="Proteomes" id="UP001626550"/>
    </source>
</evidence>
<keyword evidence="6 9" id="KW-0819">tRNA processing</keyword>
<dbReference type="SUPFAM" id="SSF53335">
    <property type="entry name" value="S-adenosyl-L-methionine-dependent methyltransferases"/>
    <property type="match status" value="1"/>
</dbReference>
<accession>A0ABD2QLX9</accession>
<comment type="pathway">
    <text evidence="9">tRNA modification; N(7)-methylguanine-tRNA biosynthesis.</text>
</comment>
<evidence type="ECO:0000256" key="1">
    <source>
        <dbReference type="ARBA" id="ARBA00000142"/>
    </source>
</evidence>
<keyword evidence="8 9" id="KW-0539">Nucleus</keyword>
<gene>
    <name evidence="10" type="primary">METTL1</name>
    <name evidence="10" type="ORF">Ciccas_001169</name>
</gene>
<dbReference type="PANTHER" id="PTHR23417:SF16">
    <property type="entry name" value="TRNA (GUANINE-N(7)-)-METHYLTRANSFERASE"/>
    <property type="match status" value="1"/>
</dbReference>
<comment type="similarity">
    <text evidence="9">Belongs to the class I-like SAM-binding methyltransferase superfamily. TrmB family.</text>
</comment>
<proteinExistence type="inferred from homology"/>
<sequence length="272" mass="31250">MDETLLPMKRLFRQRAHCNPWSDHSFDYPLKPSETNWAELFEINRGSEVRVINVDIGCGYGGLLIRLANEFPEEYSVGMEIRLKVSDYVQEKIRALRKMHPGQYMNATCIRTNAMKFLVNYFAKGQLQRLFFLYPDPHFKKGKHKWRIITKQLLDMYAYVLATGGRIYAASDVPELAGWMHDCMEAHPLFRKICYVQLKTAFVQATDDAKPASDALQIVTDVLPGTIQNQVEFEAISEKDKLIKILAFGCTEEAMKASREGRGTAIIIFERV</sequence>
<dbReference type="CDD" id="cd02440">
    <property type="entry name" value="AdoMet_MTases"/>
    <property type="match status" value="1"/>
</dbReference>
<dbReference type="Pfam" id="PF02390">
    <property type="entry name" value="Methyltransf_4"/>
    <property type="match status" value="1"/>
</dbReference>
<comment type="caution">
    <text evidence="10">The sequence shown here is derived from an EMBL/GenBank/DDBJ whole genome shotgun (WGS) entry which is preliminary data.</text>
</comment>
<dbReference type="GO" id="GO:0000049">
    <property type="term" value="F:tRNA binding"/>
    <property type="evidence" value="ECO:0007669"/>
    <property type="project" value="UniProtKB-UniRule"/>
</dbReference>
<dbReference type="Proteomes" id="UP001626550">
    <property type="component" value="Unassembled WGS sequence"/>
</dbReference>
<evidence type="ECO:0000256" key="7">
    <source>
        <dbReference type="ARBA" id="ARBA00022884"/>
    </source>
</evidence>
<feature type="binding site" evidence="9">
    <location>
        <begin position="113"/>
        <end position="114"/>
    </location>
    <ligand>
        <name>S-adenosyl-L-methionine</name>
        <dbReference type="ChEBI" id="CHEBI:59789"/>
    </ligand>
</feature>
<keyword evidence="11" id="KW-1185">Reference proteome</keyword>
<dbReference type="PANTHER" id="PTHR23417">
    <property type="entry name" value="3-DEOXY-D-MANNO-OCTULOSONIC-ACID TRANSFERASE/TRNA GUANINE-N 7 - -METHYLTRANSFERASE"/>
    <property type="match status" value="1"/>
</dbReference>
<dbReference type="Gene3D" id="3.40.50.150">
    <property type="entry name" value="Vaccinia Virus protein VP39"/>
    <property type="match status" value="1"/>
</dbReference>
<keyword evidence="3 9" id="KW-0489">Methyltransferase</keyword>
<keyword evidence="4 9" id="KW-0808">Transferase</keyword>
<dbReference type="HAMAP" id="MF_03055">
    <property type="entry name" value="tRNA_methyltr_TrmB_euk"/>
    <property type="match status" value="1"/>
</dbReference>
<dbReference type="GO" id="GO:0008176">
    <property type="term" value="F:tRNA (guanine(46)-N7)-methyltransferase activity"/>
    <property type="evidence" value="ECO:0007669"/>
    <property type="project" value="UniProtKB-UniRule"/>
</dbReference>
<dbReference type="InterPro" id="IPR029063">
    <property type="entry name" value="SAM-dependent_MTases_sf"/>
</dbReference>
<protein>
    <recommendedName>
        <fullName evidence="9">tRNA (guanine-N(7)-)-methyltransferase</fullName>
        <ecNumber evidence="9">2.1.1.33</ecNumber>
    </recommendedName>
    <alternativeName>
        <fullName evidence="9">tRNA (guanine(46)-N(7))-methyltransferase</fullName>
    </alternativeName>
    <alternativeName>
        <fullName evidence="9">tRNA(m7G46)-methyltransferase</fullName>
    </alternativeName>
</protein>
<dbReference type="AlphaFoldDB" id="A0ABD2QLX9"/>
<evidence type="ECO:0000256" key="9">
    <source>
        <dbReference type="HAMAP-Rule" id="MF_03055"/>
    </source>
</evidence>
<dbReference type="InterPro" id="IPR003358">
    <property type="entry name" value="tRNA_(Gua-N-7)_MeTrfase_Trmb"/>
</dbReference>
<feature type="binding site" evidence="9">
    <location>
        <position position="57"/>
    </location>
    <ligand>
        <name>S-adenosyl-L-methionine</name>
        <dbReference type="ChEBI" id="CHEBI:59789"/>
    </ligand>
</feature>
<dbReference type="GO" id="GO:0005634">
    <property type="term" value="C:nucleus"/>
    <property type="evidence" value="ECO:0007669"/>
    <property type="project" value="UniProtKB-SubCell"/>
</dbReference>
<keyword evidence="7 9" id="KW-0694">RNA-binding</keyword>
<feature type="binding site" evidence="9">
    <location>
        <begin position="251"/>
        <end position="253"/>
    </location>
    <ligand>
        <name>S-adenosyl-L-methionine</name>
        <dbReference type="ChEBI" id="CHEBI:59789"/>
    </ligand>
</feature>
<feature type="binding site" evidence="9">
    <location>
        <position position="133"/>
    </location>
    <ligand>
        <name>S-adenosyl-L-methionine</name>
        <dbReference type="ChEBI" id="CHEBI:59789"/>
    </ligand>
</feature>
<evidence type="ECO:0000313" key="10">
    <source>
        <dbReference type="EMBL" id="KAL3320137.1"/>
    </source>
</evidence>
<evidence type="ECO:0000256" key="2">
    <source>
        <dbReference type="ARBA" id="ARBA00022555"/>
    </source>
</evidence>
<evidence type="ECO:0000256" key="4">
    <source>
        <dbReference type="ARBA" id="ARBA00022679"/>
    </source>
</evidence>
<feature type="active site" evidence="9">
    <location>
        <position position="136"/>
    </location>
</feature>
<dbReference type="InterPro" id="IPR025763">
    <property type="entry name" value="Trm8_euk"/>
</dbReference>
<organism evidence="10 11">
    <name type="scientific">Cichlidogyrus casuarinus</name>
    <dbReference type="NCBI Taxonomy" id="1844966"/>
    <lineage>
        <taxon>Eukaryota</taxon>
        <taxon>Metazoa</taxon>
        <taxon>Spiralia</taxon>
        <taxon>Lophotrochozoa</taxon>
        <taxon>Platyhelminthes</taxon>
        <taxon>Monogenea</taxon>
        <taxon>Monopisthocotylea</taxon>
        <taxon>Dactylogyridea</taxon>
        <taxon>Ancyrocephalidae</taxon>
        <taxon>Cichlidogyrus</taxon>
    </lineage>
</organism>
<comment type="catalytic activity">
    <reaction evidence="1 9">
        <text>guanosine(46) in tRNA + S-adenosyl-L-methionine = N(7)-methylguanosine(46) in tRNA + S-adenosyl-L-homocysteine</text>
        <dbReference type="Rhea" id="RHEA:42708"/>
        <dbReference type="Rhea" id="RHEA-COMP:10188"/>
        <dbReference type="Rhea" id="RHEA-COMP:10189"/>
        <dbReference type="ChEBI" id="CHEBI:57856"/>
        <dbReference type="ChEBI" id="CHEBI:59789"/>
        <dbReference type="ChEBI" id="CHEBI:74269"/>
        <dbReference type="ChEBI" id="CHEBI:74480"/>
        <dbReference type="EC" id="2.1.1.33"/>
    </reaction>
</comment>
<feature type="binding site" evidence="9">
    <location>
        <begin position="80"/>
        <end position="81"/>
    </location>
    <ligand>
        <name>S-adenosyl-L-methionine</name>
        <dbReference type="ChEBI" id="CHEBI:59789"/>
    </ligand>
</feature>
<dbReference type="EMBL" id="JBJKFK010000073">
    <property type="protein sequence ID" value="KAL3320137.1"/>
    <property type="molecule type" value="Genomic_DNA"/>
</dbReference>
<comment type="subcellular location">
    <subcellularLocation>
        <location evidence="9">Nucleus</location>
    </subcellularLocation>
</comment>
<dbReference type="EC" id="2.1.1.33" evidence="9"/>
<evidence type="ECO:0000256" key="3">
    <source>
        <dbReference type="ARBA" id="ARBA00022603"/>
    </source>
</evidence>
<name>A0ABD2QLX9_9PLAT</name>
<reference evidence="10 11" key="1">
    <citation type="submission" date="2024-11" db="EMBL/GenBank/DDBJ databases">
        <title>Adaptive evolution of stress response genes in parasites aligns with host niche diversity.</title>
        <authorList>
            <person name="Hahn C."/>
            <person name="Resl P."/>
        </authorList>
    </citation>
    <scope>NUCLEOTIDE SEQUENCE [LARGE SCALE GENOMIC DNA]</scope>
    <source>
        <strain evidence="10">EGGRZ-B1_66</strain>
        <tissue evidence="10">Body</tissue>
    </source>
</reference>
<dbReference type="PROSITE" id="PS51625">
    <property type="entry name" value="SAM_MT_TRMB"/>
    <property type="match status" value="1"/>
</dbReference>
<comment type="function">
    <text evidence="9">Catalyzes the formation of N(7)-methylguanine at position 46 (m7G46) in tRNA.</text>
</comment>